<proteinExistence type="predicted"/>
<organism evidence="2 3">
    <name type="scientific">Trifolium medium</name>
    <dbReference type="NCBI Taxonomy" id="97028"/>
    <lineage>
        <taxon>Eukaryota</taxon>
        <taxon>Viridiplantae</taxon>
        <taxon>Streptophyta</taxon>
        <taxon>Embryophyta</taxon>
        <taxon>Tracheophyta</taxon>
        <taxon>Spermatophyta</taxon>
        <taxon>Magnoliopsida</taxon>
        <taxon>eudicotyledons</taxon>
        <taxon>Gunneridae</taxon>
        <taxon>Pentapetalae</taxon>
        <taxon>rosids</taxon>
        <taxon>fabids</taxon>
        <taxon>Fabales</taxon>
        <taxon>Fabaceae</taxon>
        <taxon>Papilionoideae</taxon>
        <taxon>50 kb inversion clade</taxon>
        <taxon>NPAAA clade</taxon>
        <taxon>Hologalegina</taxon>
        <taxon>IRL clade</taxon>
        <taxon>Trifolieae</taxon>
        <taxon>Trifolium</taxon>
    </lineage>
</organism>
<feature type="domain" description="Reverse transcriptase Ty1/copia-type" evidence="1">
    <location>
        <begin position="193"/>
        <end position="266"/>
    </location>
</feature>
<accession>A0A392N2S6</accession>
<dbReference type="Pfam" id="PF07727">
    <property type="entry name" value="RVT_2"/>
    <property type="match status" value="2"/>
</dbReference>
<gene>
    <name evidence="2" type="ORF">A2U01_0014985</name>
</gene>
<dbReference type="InterPro" id="IPR043502">
    <property type="entry name" value="DNA/RNA_pol_sf"/>
</dbReference>
<dbReference type="SUPFAM" id="SSF56672">
    <property type="entry name" value="DNA/RNA polymerases"/>
    <property type="match status" value="1"/>
</dbReference>
<dbReference type="EMBL" id="LXQA010026324">
    <property type="protein sequence ID" value="MCH94031.1"/>
    <property type="molecule type" value="Genomic_DNA"/>
</dbReference>
<evidence type="ECO:0000313" key="3">
    <source>
        <dbReference type="Proteomes" id="UP000265520"/>
    </source>
</evidence>
<evidence type="ECO:0000259" key="1">
    <source>
        <dbReference type="Pfam" id="PF07727"/>
    </source>
</evidence>
<evidence type="ECO:0000313" key="2">
    <source>
        <dbReference type="EMBL" id="MCH94031.1"/>
    </source>
</evidence>
<name>A0A392N2S6_9FABA</name>
<protein>
    <submittedName>
        <fullName evidence="2">Retrovirus-related pol polyprotein from transposon TNT 1-94</fullName>
    </submittedName>
</protein>
<dbReference type="InterPro" id="IPR013103">
    <property type="entry name" value="RVT_2"/>
</dbReference>
<feature type="non-terminal residue" evidence="2">
    <location>
        <position position="268"/>
    </location>
</feature>
<reference evidence="2 3" key="1">
    <citation type="journal article" date="2018" name="Front. Plant Sci.">
        <title>Red Clover (Trifolium pratense) and Zigzag Clover (T. medium) - A Picture of Genomic Similarities and Differences.</title>
        <authorList>
            <person name="Dluhosova J."/>
            <person name="Istvanek J."/>
            <person name="Nedelnik J."/>
            <person name="Repkova J."/>
        </authorList>
    </citation>
    <scope>NUCLEOTIDE SEQUENCE [LARGE SCALE GENOMIC DNA]</scope>
    <source>
        <strain evidence="3">cv. 10/8</strain>
        <tissue evidence="2">Leaf</tissue>
    </source>
</reference>
<dbReference type="AlphaFoldDB" id="A0A392N2S6"/>
<feature type="domain" description="Reverse transcriptase Ty1/copia-type" evidence="1">
    <location>
        <begin position="59"/>
        <end position="189"/>
    </location>
</feature>
<dbReference type="Proteomes" id="UP000265520">
    <property type="component" value="Unassembled WGS sequence"/>
</dbReference>
<comment type="caution">
    <text evidence="2">The sequence shown here is derived from an EMBL/GenBank/DDBJ whole genome shotgun (WGS) entry which is preliminary data.</text>
</comment>
<keyword evidence="3" id="KW-1185">Reference proteome</keyword>
<sequence length="268" mass="30544">MKPVNDHTMQTRAKSGFKQPRLEFSLLVAHSEPKNVKQAFLDPSWHSAMQAEYDALLQNNTWSLVPLPPNRQAIGCKWVFRVKENPDGTVNRYKARLVAKGFHQRQGFDFLETFSPVVKPVTIRVILTIAITKGWSIQQLDVNNAFLNGILDEEVYMQQPQGFESSDSSLVCRLHKALYGLKQAPRQCTKTDTIYLLVYVDDIIITSNNSTLLHSTIDKLHKAFSLKHLGSLDYFLGIEVRHLSTGSLLLTQSKYLRDLLQRTNMLES</sequence>